<dbReference type="EMBL" id="GG693862">
    <property type="protein sequence ID" value="EES53445.1"/>
    <property type="molecule type" value="Genomic_DNA"/>
</dbReference>
<reference evidence="1 2" key="1">
    <citation type="journal article" date="2009" name="Appl. Environ. Microbiol.">
        <title>Community genomic and proteomic analyses of chemoautotrophic iron-oxidizing "Leptospirillum rubarum" (Group II) and "Leptospirillum ferrodiazotrophum" (Group III) bacteria in acid mine drainage biofilms.</title>
        <authorList>
            <person name="Goltsman D.S."/>
            <person name="Denef V.J."/>
            <person name="Singer S.W."/>
            <person name="VerBerkmoes N.C."/>
            <person name="Lefsrud M."/>
            <person name="Mueller R.S."/>
            <person name="Dick G.J."/>
            <person name="Sun C.L."/>
            <person name="Wheeler K.E."/>
            <person name="Zemla A."/>
            <person name="Baker B.J."/>
            <person name="Hauser L."/>
            <person name="Land M."/>
            <person name="Shah M.B."/>
            <person name="Thelen M.P."/>
            <person name="Hettich R.L."/>
            <person name="Banfield J.F."/>
        </authorList>
    </citation>
    <scope>NUCLEOTIDE SEQUENCE [LARGE SCALE GENOMIC DNA]</scope>
</reference>
<evidence type="ECO:0000313" key="1">
    <source>
        <dbReference type="EMBL" id="EES53445.1"/>
    </source>
</evidence>
<dbReference type="AlphaFoldDB" id="C6HV71"/>
<accession>C6HV71</accession>
<proteinExistence type="predicted"/>
<sequence length="122" mass="13682">MDRGAFFSRKEAENTTLSEALDRYLTEITEKKKGSYQESRRIENLKIHSLGKRFLATIKEETLQSIVTNGSQPSHQRLSEENLSSFRISSPLPARNGACQVLEIPSRPSGYLPVEEFPGIAA</sequence>
<gene>
    <name evidence="1" type="ORF">UBAL3_78920035</name>
</gene>
<evidence type="ECO:0000313" key="2">
    <source>
        <dbReference type="Proteomes" id="UP000009374"/>
    </source>
</evidence>
<protein>
    <submittedName>
        <fullName evidence="1">Probable phage integrase</fullName>
    </submittedName>
</protein>
<organism evidence="1 2">
    <name type="scientific">Leptospirillum ferrodiazotrophum</name>
    <dbReference type="NCBI Taxonomy" id="412449"/>
    <lineage>
        <taxon>Bacteria</taxon>
        <taxon>Pseudomonadati</taxon>
        <taxon>Nitrospirota</taxon>
        <taxon>Nitrospiria</taxon>
        <taxon>Nitrospirales</taxon>
        <taxon>Nitrospiraceae</taxon>
        <taxon>Leptospirillum</taxon>
    </lineage>
</organism>
<name>C6HV71_9BACT</name>
<dbReference type="Proteomes" id="UP000009374">
    <property type="component" value="Unassembled WGS sequence"/>
</dbReference>
<keyword evidence="2" id="KW-1185">Reference proteome</keyword>